<evidence type="ECO:0000256" key="2">
    <source>
        <dbReference type="RuleBase" id="RU362097"/>
    </source>
</evidence>
<evidence type="ECO:0000256" key="3">
    <source>
        <dbReference type="SAM" id="Coils"/>
    </source>
</evidence>
<keyword evidence="3" id="KW-0175">Coiled coil</keyword>
<dbReference type="AlphaFoldDB" id="A0A2P7QKC7"/>
<evidence type="ECO:0000313" key="4">
    <source>
        <dbReference type="EMBL" id="PSJ38427.1"/>
    </source>
</evidence>
<dbReference type="Gene3D" id="1.20.1600.10">
    <property type="entry name" value="Outer membrane efflux proteins (OEP)"/>
    <property type="match status" value="1"/>
</dbReference>
<comment type="subcellular location">
    <subcellularLocation>
        <location evidence="2">Cell membrane</location>
        <topology evidence="2">Lipid-anchor</topology>
    </subcellularLocation>
</comment>
<keyword evidence="5" id="KW-1185">Reference proteome</keyword>
<name>A0A2P7QKC7_9SPHN</name>
<comment type="caution">
    <text evidence="4">The sequence shown here is derived from an EMBL/GenBank/DDBJ whole genome shotgun (WGS) entry which is preliminary data.</text>
</comment>
<keyword evidence="2" id="KW-0812">Transmembrane</keyword>
<keyword evidence="2" id="KW-0449">Lipoprotein</keyword>
<organism evidence="4 5">
    <name type="scientific">Allosphingosinicella deserti</name>
    <dbReference type="NCBI Taxonomy" id="2116704"/>
    <lineage>
        <taxon>Bacteria</taxon>
        <taxon>Pseudomonadati</taxon>
        <taxon>Pseudomonadota</taxon>
        <taxon>Alphaproteobacteria</taxon>
        <taxon>Sphingomonadales</taxon>
        <taxon>Sphingomonadaceae</taxon>
        <taxon>Allosphingosinicella</taxon>
    </lineage>
</organism>
<dbReference type="Gene3D" id="2.20.200.10">
    <property type="entry name" value="Outer membrane efflux proteins (OEP)"/>
    <property type="match status" value="1"/>
</dbReference>
<dbReference type="GO" id="GO:0005886">
    <property type="term" value="C:plasma membrane"/>
    <property type="evidence" value="ECO:0007669"/>
    <property type="project" value="UniProtKB-SubCell"/>
</dbReference>
<keyword evidence="2" id="KW-0564">Palmitate</keyword>
<dbReference type="EMBL" id="PXYI01000006">
    <property type="protein sequence ID" value="PSJ38427.1"/>
    <property type="molecule type" value="Genomic_DNA"/>
</dbReference>
<keyword evidence="2" id="KW-0472">Membrane</keyword>
<comment type="similarity">
    <text evidence="1 2">Belongs to the outer membrane factor (OMF) (TC 1.B.17) family.</text>
</comment>
<dbReference type="SUPFAM" id="SSF56954">
    <property type="entry name" value="Outer membrane efflux proteins (OEP)"/>
    <property type="match status" value="1"/>
</dbReference>
<evidence type="ECO:0000256" key="1">
    <source>
        <dbReference type="ARBA" id="ARBA00007613"/>
    </source>
</evidence>
<feature type="coiled-coil region" evidence="3">
    <location>
        <begin position="257"/>
        <end position="284"/>
    </location>
</feature>
<keyword evidence="2" id="KW-1134">Transmembrane beta strand</keyword>
<dbReference type="InterPro" id="IPR010131">
    <property type="entry name" value="MdtP/NodT-like"/>
</dbReference>
<sequence length="509" mass="53794">MSDAPASGGSNVIGGKEVAETRVVPGGPASAVRCVPLLLAVALIAGCTTGRTPRPPEVRLPQVFDAATVAGATIPLDRWWTAYDDPQLAALVDQALAKGFDTRTALARLEEARGLRSASLAQLGPQGNIEGSGEVRQTEDLGGQQGVDIPGIPSGFSLTPSGLSGTANLDFNVSYELDFLGRRGAARRTAEGDFAAARFNAEASRVAVTAEIADTLFQARALAVQLEDARATLRIQEDLLRVARIQGERGLAPTADAARVEADVAQASAQLRDLDAQLRTLRRSILLLTGNAGADLDTVPVAPVLGPIPAPPALIPGDLLVRRPDVREAEARIESAAGNLTTAELELFPRISLRPGLGLGLQRGTFESTTAFWAFGIGLSLPVLDRSRLLAELRASGARAEQAVLAYERAVQTAYSEADQALTLLEADRNRFGVLSAGEARARVAYDAAQRRYQLGIDNLTTVLDAERAWRSVRSAAAGAHAQALRRSVQTFRAFGGGWSPEPQPVRSR</sequence>
<dbReference type="OrthoDB" id="9770517at2"/>
<dbReference type="Pfam" id="PF02321">
    <property type="entry name" value="OEP"/>
    <property type="match status" value="2"/>
</dbReference>
<evidence type="ECO:0000313" key="5">
    <source>
        <dbReference type="Proteomes" id="UP000241167"/>
    </source>
</evidence>
<protein>
    <submittedName>
        <fullName evidence="4">Transporter</fullName>
    </submittedName>
</protein>
<dbReference type="NCBIfam" id="TIGR01845">
    <property type="entry name" value="outer_NodT"/>
    <property type="match status" value="1"/>
</dbReference>
<accession>A0A2P7QKC7</accession>
<reference evidence="4 5" key="1">
    <citation type="submission" date="2018-03" db="EMBL/GenBank/DDBJ databases">
        <title>The draft genome of Sphingosinicella sp. GL-C-18.</title>
        <authorList>
            <person name="Liu L."/>
            <person name="Li L."/>
            <person name="Liang L."/>
            <person name="Zhang X."/>
            <person name="Wang T."/>
        </authorList>
    </citation>
    <scope>NUCLEOTIDE SEQUENCE [LARGE SCALE GENOMIC DNA]</scope>
    <source>
        <strain evidence="4 5">GL-C-18</strain>
    </source>
</reference>
<dbReference type="InterPro" id="IPR003423">
    <property type="entry name" value="OMP_efflux"/>
</dbReference>
<dbReference type="GO" id="GO:0015562">
    <property type="term" value="F:efflux transmembrane transporter activity"/>
    <property type="evidence" value="ECO:0007669"/>
    <property type="project" value="InterPro"/>
</dbReference>
<dbReference type="Proteomes" id="UP000241167">
    <property type="component" value="Unassembled WGS sequence"/>
</dbReference>
<dbReference type="PANTHER" id="PTHR30203">
    <property type="entry name" value="OUTER MEMBRANE CATION EFFLUX PROTEIN"/>
    <property type="match status" value="1"/>
</dbReference>
<dbReference type="PANTHER" id="PTHR30203:SF32">
    <property type="entry name" value="CATION EFFLUX SYSTEM PROTEIN CUSC"/>
    <property type="match status" value="1"/>
</dbReference>
<dbReference type="RefSeq" id="WP_106514496.1">
    <property type="nucleotide sequence ID" value="NZ_PXYI01000006.1"/>
</dbReference>
<gene>
    <name evidence="4" type="ORF">C7I55_18480</name>
</gene>
<proteinExistence type="inferred from homology"/>